<feature type="domain" description="Ketoreductase" evidence="3">
    <location>
        <begin position="9"/>
        <end position="192"/>
    </location>
</feature>
<dbReference type="InterPro" id="IPR020904">
    <property type="entry name" value="Sc_DH/Rdtase_CS"/>
</dbReference>
<comment type="similarity">
    <text evidence="1">Belongs to the short-chain dehydrogenases/reductases (SDR) family.</text>
</comment>
<dbReference type="InterPro" id="IPR002347">
    <property type="entry name" value="SDR_fam"/>
</dbReference>
<organism evidence="4 5">
    <name type="scientific">Ilumatobacter fluminis</name>
    <dbReference type="NCBI Taxonomy" id="467091"/>
    <lineage>
        <taxon>Bacteria</taxon>
        <taxon>Bacillati</taxon>
        <taxon>Actinomycetota</taxon>
        <taxon>Acidimicrobiia</taxon>
        <taxon>Acidimicrobiales</taxon>
        <taxon>Ilumatobacteraceae</taxon>
        <taxon>Ilumatobacter</taxon>
    </lineage>
</organism>
<dbReference type="OrthoDB" id="9809287at2"/>
<dbReference type="PANTHER" id="PTHR42760:SF40">
    <property type="entry name" value="3-OXOACYL-[ACYL-CARRIER-PROTEIN] REDUCTASE, CHLOROPLASTIC"/>
    <property type="match status" value="1"/>
</dbReference>
<evidence type="ECO:0000256" key="2">
    <source>
        <dbReference type="ARBA" id="ARBA00023002"/>
    </source>
</evidence>
<protein>
    <submittedName>
        <fullName evidence="4">3-oxoacyl-[acyl-carrier protein] reductase</fullName>
    </submittedName>
</protein>
<name>A0A4V6Q1W8_9ACTN</name>
<dbReference type="FunFam" id="3.40.50.720:FF:000084">
    <property type="entry name" value="Short-chain dehydrogenase reductase"/>
    <property type="match status" value="1"/>
</dbReference>
<dbReference type="Gene3D" id="3.40.50.720">
    <property type="entry name" value="NAD(P)-binding Rossmann-like Domain"/>
    <property type="match status" value="1"/>
</dbReference>
<dbReference type="PRINTS" id="PR00081">
    <property type="entry name" value="GDHRDH"/>
</dbReference>
<dbReference type="PANTHER" id="PTHR42760">
    <property type="entry name" value="SHORT-CHAIN DEHYDROGENASES/REDUCTASES FAMILY MEMBER"/>
    <property type="match status" value="1"/>
</dbReference>
<dbReference type="InterPro" id="IPR057326">
    <property type="entry name" value="KR_dom"/>
</dbReference>
<proteinExistence type="inferred from homology"/>
<accession>A0A4V6Q1W8</accession>
<gene>
    <name evidence="4" type="ORF">BDK89_2089</name>
</gene>
<keyword evidence="5" id="KW-1185">Reference proteome</keyword>
<dbReference type="InterPro" id="IPR036291">
    <property type="entry name" value="NAD(P)-bd_dom_sf"/>
</dbReference>
<dbReference type="Proteomes" id="UP000294558">
    <property type="component" value="Unassembled WGS sequence"/>
</dbReference>
<dbReference type="AlphaFoldDB" id="A0A4V6Q1W8"/>
<dbReference type="SMART" id="SM00822">
    <property type="entry name" value="PKS_KR"/>
    <property type="match status" value="1"/>
</dbReference>
<reference evidence="4 5" key="1">
    <citation type="submission" date="2019-03" db="EMBL/GenBank/DDBJ databases">
        <title>Sequencing the genomes of 1000 actinobacteria strains.</title>
        <authorList>
            <person name="Klenk H.-P."/>
        </authorList>
    </citation>
    <scope>NUCLEOTIDE SEQUENCE [LARGE SCALE GENOMIC DNA]</scope>
    <source>
        <strain evidence="4 5">DSM 18936</strain>
    </source>
</reference>
<dbReference type="PROSITE" id="PS00061">
    <property type="entry name" value="ADH_SHORT"/>
    <property type="match status" value="1"/>
</dbReference>
<dbReference type="PRINTS" id="PR00080">
    <property type="entry name" value="SDRFAMILY"/>
</dbReference>
<dbReference type="CDD" id="cd05233">
    <property type="entry name" value="SDR_c"/>
    <property type="match status" value="1"/>
</dbReference>
<dbReference type="SUPFAM" id="SSF51735">
    <property type="entry name" value="NAD(P)-binding Rossmann-fold domains"/>
    <property type="match status" value="1"/>
</dbReference>
<evidence type="ECO:0000256" key="1">
    <source>
        <dbReference type="ARBA" id="ARBA00006484"/>
    </source>
</evidence>
<dbReference type="GO" id="GO:0030497">
    <property type="term" value="P:fatty acid elongation"/>
    <property type="evidence" value="ECO:0007669"/>
    <property type="project" value="TreeGrafter"/>
</dbReference>
<sequence length="246" mass="25460">MTPSDNAPRRVVVTGAARGIGAAIAGAFVAEGDQVVLVDRAPDVADTAADLGAKSAVCDLGDPDDARRGISEAIDTLDGIDVLVNNAGVFEIVPLLDIEAEQWSRMFDINTRSMLLTTQVAARRMIDQGTGGRIVNMASMGGKDPARGQSHYAASKAAVIALTQATAKELGEYQITANSLCPGYVLTEMGADTRTPEMVAGWSSLSPLGRCGSPDDVAAMAVFLASPSAAYLTGQAFNVTGGMIMH</sequence>
<dbReference type="EMBL" id="SOAU01000001">
    <property type="protein sequence ID" value="TDT16498.1"/>
    <property type="molecule type" value="Genomic_DNA"/>
</dbReference>
<evidence type="ECO:0000313" key="4">
    <source>
        <dbReference type="EMBL" id="TDT16498.1"/>
    </source>
</evidence>
<evidence type="ECO:0000259" key="3">
    <source>
        <dbReference type="SMART" id="SM00822"/>
    </source>
</evidence>
<dbReference type="Pfam" id="PF13561">
    <property type="entry name" value="adh_short_C2"/>
    <property type="match status" value="1"/>
</dbReference>
<dbReference type="GO" id="GO:0016616">
    <property type="term" value="F:oxidoreductase activity, acting on the CH-OH group of donors, NAD or NADP as acceptor"/>
    <property type="evidence" value="ECO:0007669"/>
    <property type="project" value="UniProtKB-ARBA"/>
</dbReference>
<evidence type="ECO:0000313" key="5">
    <source>
        <dbReference type="Proteomes" id="UP000294558"/>
    </source>
</evidence>
<comment type="caution">
    <text evidence="4">The sequence shown here is derived from an EMBL/GenBank/DDBJ whole genome shotgun (WGS) entry which is preliminary data.</text>
</comment>
<keyword evidence="2" id="KW-0560">Oxidoreductase</keyword>